<evidence type="ECO:0000313" key="2">
    <source>
        <dbReference type="EMBL" id="CAD0007676.1"/>
    </source>
</evidence>
<dbReference type="AlphaFoldDB" id="A0A6V6Z848"/>
<gene>
    <name evidence="2" type="ORF">FLACHUCJ7_03421</name>
</gene>
<organism evidence="2 3">
    <name type="scientific">Flavobacterium chungangense</name>
    <dbReference type="NCBI Taxonomy" id="554283"/>
    <lineage>
        <taxon>Bacteria</taxon>
        <taxon>Pseudomonadati</taxon>
        <taxon>Bacteroidota</taxon>
        <taxon>Flavobacteriia</taxon>
        <taxon>Flavobacteriales</taxon>
        <taxon>Flavobacteriaceae</taxon>
        <taxon>Flavobacterium</taxon>
    </lineage>
</organism>
<keyword evidence="1" id="KW-0812">Transmembrane</keyword>
<accession>A0A6V6Z848</accession>
<name>A0A6V6Z848_9FLAO</name>
<proteinExistence type="predicted"/>
<comment type="caution">
    <text evidence="2">The sequence shown here is derived from an EMBL/GenBank/DDBJ whole genome shotgun (WGS) entry which is preliminary data.</text>
</comment>
<reference evidence="2 3" key="1">
    <citation type="submission" date="2020-06" db="EMBL/GenBank/DDBJ databases">
        <authorList>
            <person name="Criscuolo A."/>
        </authorList>
    </citation>
    <scope>NUCLEOTIDE SEQUENCE [LARGE SCALE GENOMIC DNA]</scope>
    <source>
        <strain evidence="3">CIP 110025</strain>
    </source>
</reference>
<evidence type="ECO:0000256" key="1">
    <source>
        <dbReference type="SAM" id="Phobius"/>
    </source>
</evidence>
<keyword evidence="1" id="KW-0472">Membrane</keyword>
<feature type="transmembrane region" description="Helical" evidence="1">
    <location>
        <begin position="6"/>
        <end position="27"/>
    </location>
</feature>
<dbReference type="EMBL" id="CAIJDO010000202">
    <property type="protein sequence ID" value="CAD0007676.1"/>
    <property type="molecule type" value="Genomic_DNA"/>
</dbReference>
<keyword evidence="1" id="KW-1133">Transmembrane helix</keyword>
<keyword evidence="3" id="KW-1185">Reference proteome</keyword>
<evidence type="ECO:0000313" key="3">
    <source>
        <dbReference type="Proteomes" id="UP000556700"/>
    </source>
</evidence>
<sequence>MDIYKVIYRILLAVVIIYPNYIFFKGLKNSKKKHYKYNLLYFLASIVTPCSIIFLIALVMTSPAFNHLTDIELDLQNLTTRIIVGSIIFLPSILVNICFAKLYLKRISKIKNKNEIELIGSE</sequence>
<feature type="transmembrane region" description="Helical" evidence="1">
    <location>
        <begin position="82"/>
        <end position="104"/>
    </location>
</feature>
<dbReference type="Proteomes" id="UP000556700">
    <property type="component" value="Unassembled WGS sequence"/>
</dbReference>
<protein>
    <submittedName>
        <fullName evidence="2">Uncharacterized protein</fullName>
    </submittedName>
</protein>
<feature type="transmembrane region" description="Helical" evidence="1">
    <location>
        <begin position="39"/>
        <end position="62"/>
    </location>
</feature>